<dbReference type="Proteomes" id="UP000015241">
    <property type="component" value="Unassembled WGS sequence"/>
</dbReference>
<dbReference type="Pfam" id="PF08240">
    <property type="entry name" value="ADH_N"/>
    <property type="match status" value="1"/>
</dbReference>
<dbReference type="STRING" id="743788.S8EJP2"/>
<dbReference type="Gene3D" id="3.90.180.10">
    <property type="entry name" value="Medium-chain alcohol dehydrogenases, catalytic domain"/>
    <property type="match status" value="1"/>
</dbReference>
<dbReference type="SMART" id="SM00829">
    <property type="entry name" value="PKS_ER"/>
    <property type="match status" value="1"/>
</dbReference>
<accession>S8EJP2</accession>
<evidence type="ECO:0000313" key="2">
    <source>
        <dbReference type="EMBL" id="EPT04458.1"/>
    </source>
</evidence>
<dbReference type="InterPro" id="IPR036291">
    <property type="entry name" value="NAD(P)-bd_dom_sf"/>
</dbReference>
<dbReference type="InterPro" id="IPR013149">
    <property type="entry name" value="ADH-like_C"/>
</dbReference>
<reference evidence="2 3" key="1">
    <citation type="journal article" date="2012" name="Science">
        <title>The Paleozoic origin of enzymatic lignin decomposition reconstructed from 31 fungal genomes.</title>
        <authorList>
            <person name="Floudas D."/>
            <person name="Binder M."/>
            <person name="Riley R."/>
            <person name="Barry K."/>
            <person name="Blanchette R.A."/>
            <person name="Henrissat B."/>
            <person name="Martinez A.T."/>
            <person name="Otillar R."/>
            <person name="Spatafora J.W."/>
            <person name="Yadav J.S."/>
            <person name="Aerts A."/>
            <person name="Benoit I."/>
            <person name="Boyd A."/>
            <person name="Carlson A."/>
            <person name="Copeland A."/>
            <person name="Coutinho P.M."/>
            <person name="de Vries R.P."/>
            <person name="Ferreira P."/>
            <person name="Findley K."/>
            <person name="Foster B."/>
            <person name="Gaskell J."/>
            <person name="Glotzer D."/>
            <person name="Gorecki P."/>
            <person name="Heitman J."/>
            <person name="Hesse C."/>
            <person name="Hori C."/>
            <person name="Igarashi K."/>
            <person name="Jurgens J.A."/>
            <person name="Kallen N."/>
            <person name="Kersten P."/>
            <person name="Kohler A."/>
            <person name="Kuees U."/>
            <person name="Kumar T.K.A."/>
            <person name="Kuo A."/>
            <person name="LaButti K."/>
            <person name="Larrondo L.F."/>
            <person name="Lindquist E."/>
            <person name="Ling A."/>
            <person name="Lombard V."/>
            <person name="Lucas S."/>
            <person name="Lundell T."/>
            <person name="Martin R."/>
            <person name="McLaughlin D.J."/>
            <person name="Morgenstern I."/>
            <person name="Morin E."/>
            <person name="Murat C."/>
            <person name="Nagy L.G."/>
            <person name="Nolan M."/>
            <person name="Ohm R.A."/>
            <person name="Patyshakuliyeva A."/>
            <person name="Rokas A."/>
            <person name="Ruiz-Duenas F.J."/>
            <person name="Sabat G."/>
            <person name="Salamov A."/>
            <person name="Samejima M."/>
            <person name="Schmutz J."/>
            <person name="Slot J.C."/>
            <person name="St John F."/>
            <person name="Stenlid J."/>
            <person name="Sun H."/>
            <person name="Sun S."/>
            <person name="Syed K."/>
            <person name="Tsang A."/>
            <person name="Wiebenga A."/>
            <person name="Young D."/>
            <person name="Pisabarro A."/>
            <person name="Eastwood D.C."/>
            <person name="Martin F."/>
            <person name="Cullen D."/>
            <person name="Grigoriev I.V."/>
            <person name="Hibbett D.S."/>
        </authorList>
    </citation>
    <scope>NUCLEOTIDE SEQUENCE</scope>
    <source>
        <strain evidence="3">FP-58527</strain>
    </source>
</reference>
<dbReference type="AlphaFoldDB" id="S8EJP2"/>
<dbReference type="Pfam" id="PF00107">
    <property type="entry name" value="ADH_zinc_N"/>
    <property type="match status" value="1"/>
</dbReference>
<dbReference type="SUPFAM" id="SSF51735">
    <property type="entry name" value="NAD(P)-binding Rossmann-fold domains"/>
    <property type="match status" value="1"/>
</dbReference>
<sequence length="351" mass="37746">MSASAPKTMRALVVKPGPTVSVEEVDVPQVGDDDVLVQVVATAQNPTDWKFVDYVQNHGSILGCDWSGYVVAVGKGVSSHRVGDHVAGFVQGGTFPDYGAYAEYVRTPAELAWVVPEGTMSHEEAAALGCAFWTAVQALYNPSRLGLIEPPLRVDGKQWVFIYGGSTSVGQYATQLAHLSGYKVATVASSHNFDLCKSLGADFVTDYHEPDAVQKIKDATGDSIALALDAISLAPSQAFASKVIKPGGGKVVLLLGPDEDGRVREDVVLQPTLIYTALGRPFSMLGQDYPVCPEDRAHMAGFLSKVPALVREKKIRPNKTRLWEGGLQAVPDGLQYMREGKISAEKIVYRL</sequence>
<dbReference type="InterPro" id="IPR013154">
    <property type="entry name" value="ADH-like_N"/>
</dbReference>
<dbReference type="PANTHER" id="PTHR45348:SF2">
    <property type="entry name" value="ZINC-TYPE ALCOHOL DEHYDROGENASE-LIKE PROTEIN C2E1P3.01"/>
    <property type="match status" value="1"/>
</dbReference>
<keyword evidence="3" id="KW-1185">Reference proteome</keyword>
<name>S8EJP2_FOMSC</name>
<dbReference type="InParanoid" id="S8EJP2"/>
<gene>
    <name evidence="2" type="ORF">FOMPIDRAFT_1021751</name>
</gene>
<dbReference type="HOGENOM" id="CLU_026673_16_1_1"/>
<evidence type="ECO:0000313" key="3">
    <source>
        <dbReference type="Proteomes" id="UP000015241"/>
    </source>
</evidence>
<dbReference type="EMBL" id="KE504126">
    <property type="protein sequence ID" value="EPT04458.1"/>
    <property type="molecule type" value="Genomic_DNA"/>
</dbReference>
<dbReference type="Gene3D" id="3.40.50.720">
    <property type="entry name" value="NAD(P)-binding Rossmann-like Domain"/>
    <property type="match status" value="1"/>
</dbReference>
<dbReference type="OrthoDB" id="10257049at2759"/>
<proteinExistence type="predicted"/>
<organism evidence="2 3">
    <name type="scientific">Fomitopsis schrenkii</name>
    <name type="common">Brown rot fungus</name>
    <dbReference type="NCBI Taxonomy" id="2126942"/>
    <lineage>
        <taxon>Eukaryota</taxon>
        <taxon>Fungi</taxon>
        <taxon>Dikarya</taxon>
        <taxon>Basidiomycota</taxon>
        <taxon>Agaricomycotina</taxon>
        <taxon>Agaricomycetes</taxon>
        <taxon>Polyporales</taxon>
        <taxon>Fomitopsis</taxon>
    </lineage>
</organism>
<dbReference type="CDD" id="cd08249">
    <property type="entry name" value="enoyl_reductase_like"/>
    <property type="match status" value="1"/>
</dbReference>
<dbReference type="InterPro" id="IPR020843">
    <property type="entry name" value="ER"/>
</dbReference>
<dbReference type="InterPro" id="IPR011032">
    <property type="entry name" value="GroES-like_sf"/>
</dbReference>
<feature type="domain" description="Enoyl reductase (ER)" evidence="1">
    <location>
        <begin position="17"/>
        <end position="349"/>
    </location>
</feature>
<protein>
    <recommendedName>
        <fullName evidence="1">Enoyl reductase (ER) domain-containing protein</fullName>
    </recommendedName>
</protein>
<dbReference type="InterPro" id="IPR047122">
    <property type="entry name" value="Trans-enoyl_RdTase-like"/>
</dbReference>
<dbReference type="FunCoup" id="S8EJP2">
    <property type="interactions" value="9"/>
</dbReference>
<dbReference type="PANTHER" id="PTHR45348">
    <property type="entry name" value="HYPOTHETICAL OXIDOREDUCTASE (EUROFUNG)"/>
    <property type="match status" value="1"/>
</dbReference>
<dbReference type="GO" id="GO:0016651">
    <property type="term" value="F:oxidoreductase activity, acting on NAD(P)H"/>
    <property type="evidence" value="ECO:0007669"/>
    <property type="project" value="InterPro"/>
</dbReference>
<dbReference type="SUPFAM" id="SSF50129">
    <property type="entry name" value="GroES-like"/>
    <property type="match status" value="1"/>
</dbReference>
<evidence type="ECO:0000259" key="1">
    <source>
        <dbReference type="SMART" id="SM00829"/>
    </source>
</evidence>
<dbReference type="eggNOG" id="KOG1198">
    <property type="taxonomic scope" value="Eukaryota"/>
</dbReference>